<dbReference type="AlphaFoldDB" id="A0A0S4J0X9"/>
<gene>
    <name evidence="2" type="ORF">BSAL_85205</name>
</gene>
<dbReference type="EMBL" id="CYKH01001000">
    <property type="protein sequence ID" value="CUG76706.1"/>
    <property type="molecule type" value="Genomic_DNA"/>
</dbReference>
<protein>
    <submittedName>
        <fullName evidence="2">Membrane-associated protein, putative</fullName>
    </submittedName>
</protein>
<keyword evidence="3" id="KW-1185">Reference proteome</keyword>
<organism evidence="2 3">
    <name type="scientific">Bodo saltans</name>
    <name type="common">Flagellated protozoan</name>
    <dbReference type="NCBI Taxonomy" id="75058"/>
    <lineage>
        <taxon>Eukaryota</taxon>
        <taxon>Discoba</taxon>
        <taxon>Euglenozoa</taxon>
        <taxon>Kinetoplastea</taxon>
        <taxon>Metakinetoplastina</taxon>
        <taxon>Eubodonida</taxon>
        <taxon>Bodonidae</taxon>
        <taxon>Bodo</taxon>
    </lineage>
</organism>
<keyword evidence="1" id="KW-0812">Transmembrane</keyword>
<feature type="transmembrane region" description="Helical" evidence="1">
    <location>
        <begin position="157"/>
        <end position="179"/>
    </location>
</feature>
<keyword evidence="1" id="KW-1133">Transmembrane helix</keyword>
<evidence type="ECO:0000256" key="1">
    <source>
        <dbReference type="SAM" id="Phobius"/>
    </source>
</evidence>
<proteinExistence type="predicted"/>
<sequence>MSGNVDTVTSVTLLLRISGTQWSLVLSVAYAAAVSSVALDIAISFNVPITSVVIHSLSIGSLIVNASIDATALTMGEVVSAAQLTSPGIVESAVQTKASSMALGAVSALYAIVTNVSSADLSLASVGVTATTVKTPSIPTTDNGGGVNNGGCNTTCVGLAAGLGGAILIIIVAGVIICVKRRRRRGARSAKKDAPPMLEYSAINAAPYPPPFGDKWKPSHDSDNDLDVFDVL</sequence>
<evidence type="ECO:0000313" key="3">
    <source>
        <dbReference type="Proteomes" id="UP000051952"/>
    </source>
</evidence>
<evidence type="ECO:0000313" key="2">
    <source>
        <dbReference type="EMBL" id="CUG76706.1"/>
    </source>
</evidence>
<name>A0A0S4J0X9_BODSA</name>
<dbReference type="Proteomes" id="UP000051952">
    <property type="component" value="Unassembled WGS sequence"/>
</dbReference>
<accession>A0A0S4J0X9</accession>
<reference evidence="3" key="1">
    <citation type="submission" date="2015-09" db="EMBL/GenBank/DDBJ databases">
        <authorList>
            <consortium name="Pathogen Informatics"/>
        </authorList>
    </citation>
    <scope>NUCLEOTIDE SEQUENCE [LARGE SCALE GENOMIC DNA]</scope>
    <source>
        <strain evidence="3">Lake Konstanz</strain>
    </source>
</reference>
<keyword evidence="1" id="KW-0472">Membrane</keyword>
<dbReference type="VEuPathDB" id="TriTrypDB:BSAL_85205"/>